<name>A0A371CSX7_9APHY</name>
<accession>A0A371CSX7</accession>
<organism evidence="1 2">
    <name type="scientific">Lentinus brumalis</name>
    <dbReference type="NCBI Taxonomy" id="2498619"/>
    <lineage>
        <taxon>Eukaryota</taxon>
        <taxon>Fungi</taxon>
        <taxon>Dikarya</taxon>
        <taxon>Basidiomycota</taxon>
        <taxon>Agaricomycotina</taxon>
        <taxon>Agaricomycetes</taxon>
        <taxon>Polyporales</taxon>
        <taxon>Polyporaceae</taxon>
        <taxon>Lentinus</taxon>
    </lineage>
</organism>
<proteinExistence type="predicted"/>
<keyword evidence="2" id="KW-1185">Reference proteome</keyword>
<sequence length="311" mass="34947">MGRDSRGARIIRDFVITRPNMTWAPKFAIAHGEITTYTDGRWGIHEYSRWPRSFLHDLFHVPCIPAKSCAAGPGPVCWRTLGKSDWKVDDCGILNVGVLEAILHGELIVGATSAITRYRESERTGNGWEKTGDIFVVCLLLERNKIVWRRLSFYDPIYVSSAMYHTLLICLPGCENIPDFPFLVFQLYGPCATSTRIAYSPLCSLKGKEHADDWAPIGFAFHEDTVAAQPALLFYRYIASIFEVQETMFTYGDFAAIMVSRGWLYDGEEGMLLAPEGFGMQQPFPYNSGSRSVVQSLSASFADQQRRPACL</sequence>
<gene>
    <name evidence="1" type="ORF">OH76DRAFT_1487952</name>
</gene>
<reference evidence="1 2" key="1">
    <citation type="journal article" date="2018" name="Biotechnol. Biofuels">
        <title>Integrative visual omics of the white-rot fungus Polyporus brumalis exposes the biotechnological potential of its oxidative enzymes for delignifying raw plant biomass.</title>
        <authorList>
            <person name="Miyauchi S."/>
            <person name="Rancon A."/>
            <person name="Drula E."/>
            <person name="Hage H."/>
            <person name="Chaduli D."/>
            <person name="Favel A."/>
            <person name="Grisel S."/>
            <person name="Henrissat B."/>
            <person name="Herpoel-Gimbert I."/>
            <person name="Ruiz-Duenas F.J."/>
            <person name="Chevret D."/>
            <person name="Hainaut M."/>
            <person name="Lin J."/>
            <person name="Wang M."/>
            <person name="Pangilinan J."/>
            <person name="Lipzen A."/>
            <person name="Lesage-Meessen L."/>
            <person name="Navarro D."/>
            <person name="Riley R."/>
            <person name="Grigoriev I.V."/>
            <person name="Zhou S."/>
            <person name="Raouche S."/>
            <person name="Rosso M.N."/>
        </authorList>
    </citation>
    <scope>NUCLEOTIDE SEQUENCE [LARGE SCALE GENOMIC DNA]</scope>
    <source>
        <strain evidence="1 2">BRFM 1820</strain>
    </source>
</reference>
<protein>
    <submittedName>
        <fullName evidence="1">Uncharacterized protein</fullName>
    </submittedName>
</protein>
<dbReference type="AlphaFoldDB" id="A0A371CSX7"/>
<dbReference type="EMBL" id="KZ857466">
    <property type="protein sequence ID" value="RDX43376.1"/>
    <property type="molecule type" value="Genomic_DNA"/>
</dbReference>
<dbReference type="OrthoDB" id="2750966at2759"/>
<evidence type="ECO:0000313" key="2">
    <source>
        <dbReference type="Proteomes" id="UP000256964"/>
    </source>
</evidence>
<dbReference type="Proteomes" id="UP000256964">
    <property type="component" value="Unassembled WGS sequence"/>
</dbReference>
<evidence type="ECO:0000313" key="1">
    <source>
        <dbReference type="EMBL" id="RDX43376.1"/>
    </source>
</evidence>